<dbReference type="Proteomes" id="UP000485058">
    <property type="component" value="Unassembled WGS sequence"/>
</dbReference>
<feature type="region of interest" description="Disordered" evidence="1">
    <location>
        <begin position="1"/>
        <end position="28"/>
    </location>
</feature>
<gene>
    <name evidence="2" type="ORF">HaLaN_27408</name>
</gene>
<evidence type="ECO:0000313" key="2">
    <source>
        <dbReference type="EMBL" id="GFH28852.1"/>
    </source>
</evidence>
<dbReference type="EMBL" id="BLLF01004068">
    <property type="protein sequence ID" value="GFH28852.1"/>
    <property type="molecule type" value="Genomic_DNA"/>
</dbReference>
<dbReference type="SUPFAM" id="SSF50891">
    <property type="entry name" value="Cyclophilin-like"/>
    <property type="match status" value="1"/>
</dbReference>
<keyword evidence="3" id="KW-1185">Reference proteome</keyword>
<dbReference type="InterPro" id="IPR044233">
    <property type="entry name" value="CYP23-like"/>
</dbReference>
<feature type="compositionally biased region" description="Low complexity" evidence="1">
    <location>
        <begin position="246"/>
        <end position="258"/>
    </location>
</feature>
<name>A0A6A0A8I0_HAELA</name>
<comment type="caution">
    <text evidence="2">The sequence shown here is derived from an EMBL/GenBank/DDBJ whole genome shotgun (WGS) entry which is preliminary data.</text>
</comment>
<organism evidence="2 3">
    <name type="scientific">Haematococcus lacustris</name>
    <name type="common">Green alga</name>
    <name type="synonym">Haematococcus pluvialis</name>
    <dbReference type="NCBI Taxonomy" id="44745"/>
    <lineage>
        <taxon>Eukaryota</taxon>
        <taxon>Viridiplantae</taxon>
        <taxon>Chlorophyta</taxon>
        <taxon>core chlorophytes</taxon>
        <taxon>Chlorophyceae</taxon>
        <taxon>CS clade</taxon>
        <taxon>Chlamydomonadales</taxon>
        <taxon>Haematococcaceae</taxon>
        <taxon>Haematococcus</taxon>
    </lineage>
</organism>
<proteinExistence type="predicted"/>
<protein>
    <submittedName>
        <fullName evidence="2">PPIase cyclophilin-type domain-containing protein</fullName>
    </submittedName>
</protein>
<dbReference type="AlphaFoldDB" id="A0A6A0A8I0"/>
<accession>A0A6A0A8I0</accession>
<dbReference type="PANTHER" id="PTHR47511:SF1">
    <property type="entry name" value="PEPTIDYL-PROLYL CIS-TRANS ISOMERASE CYP23"/>
    <property type="match status" value="1"/>
</dbReference>
<dbReference type="PANTHER" id="PTHR47511">
    <property type="entry name" value="PEPTIDYL-PROLYL CIS-TRANS ISOMERASE CYP23"/>
    <property type="match status" value="1"/>
</dbReference>
<feature type="region of interest" description="Disordered" evidence="1">
    <location>
        <begin position="229"/>
        <end position="293"/>
    </location>
</feature>
<dbReference type="InterPro" id="IPR029000">
    <property type="entry name" value="Cyclophilin-like_dom_sf"/>
</dbReference>
<evidence type="ECO:0000313" key="3">
    <source>
        <dbReference type="Proteomes" id="UP000485058"/>
    </source>
</evidence>
<feature type="non-terminal residue" evidence="2">
    <location>
        <position position="1"/>
    </location>
</feature>
<evidence type="ECO:0000256" key="1">
    <source>
        <dbReference type="SAM" id="MobiDB-lite"/>
    </source>
</evidence>
<reference evidence="2 3" key="1">
    <citation type="submission" date="2020-02" db="EMBL/GenBank/DDBJ databases">
        <title>Draft genome sequence of Haematococcus lacustris strain NIES-144.</title>
        <authorList>
            <person name="Morimoto D."/>
            <person name="Nakagawa S."/>
            <person name="Yoshida T."/>
            <person name="Sawayama S."/>
        </authorList>
    </citation>
    <scope>NUCLEOTIDE SEQUENCE [LARGE SCALE GENOMIC DNA]</scope>
    <source>
        <strain evidence="2 3">NIES-144</strain>
    </source>
</reference>
<sequence length="333" mass="35392">MLHNAANTLEPVAPEQPRATTTASEEVHPKLSEERVVFQVDAGNIEFAFLPEVAPVTAAHIFRLVQLGLYTTNQVSMTRGKMSDAGVPHLMENSQKSSRSRVDAGIGQGVAGYVCHPHRTKQTPDCCRGHEDVPHMSLSHKPAETAAQAGPLSHEASPWLDKRRGLPRWPRMGQAQSTAGVELLAAALSSDVERASAIVQVDPKAVLFKDGDGRSPLLAAAGSDIRRPQLGTRDAAGGNQPFGPEAANRAATRQQARAHGVCGQASAQWRQPHAGGPFSAKQLPACSRPAQPQQLHSQDLVHMGEAARRKRQGRGAAACGDEKHAGVDSTACC</sequence>
<feature type="non-terminal residue" evidence="2">
    <location>
        <position position="333"/>
    </location>
</feature>